<evidence type="ECO:0000313" key="2">
    <source>
        <dbReference type="EMBL" id="AFI69426.1"/>
    </source>
</evidence>
<dbReference type="KEGG" id="bpz:BP1026B_II1180"/>
<sequence>MQASIASNRRIDSSLARARRTQQARRSRRATHDRAPLLAAPSCGIGSADPRPRRRRAAATLATATACCNAASPAGRERGRGCARGATGYAVAALARRAPLTFMGRTPWRQARDRVTAGIRPDAATTRARPRPARTRLSAAGMGDRAGSDRLATNPHQSARANRLDVADR</sequence>
<dbReference type="PATRIC" id="fig|884204.3.peg.5468"/>
<name>A0A0H3HT04_BURP2</name>
<dbReference type="Proteomes" id="UP000010087">
    <property type="component" value="Chromosome 2"/>
</dbReference>
<evidence type="ECO:0000256" key="1">
    <source>
        <dbReference type="SAM" id="MobiDB-lite"/>
    </source>
</evidence>
<dbReference type="AlphaFoldDB" id="A0A0H3HT04"/>
<protein>
    <submittedName>
        <fullName evidence="2">Thymidylate synthase</fullName>
    </submittedName>
</protein>
<dbReference type="EMBL" id="CP002834">
    <property type="protein sequence ID" value="AFI69426.1"/>
    <property type="molecule type" value="Genomic_DNA"/>
</dbReference>
<proteinExistence type="predicted"/>
<feature type="region of interest" description="Disordered" evidence="1">
    <location>
        <begin position="1"/>
        <end position="37"/>
    </location>
</feature>
<gene>
    <name evidence="2" type="ordered locus">BP1026B_II1180</name>
</gene>
<feature type="compositionally biased region" description="Basic residues" evidence="1">
    <location>
        <begin position="17"/>
        <end position="29"/>
    </location>
</feature>
<organism evidence="2 3">
    <name type="scientific">Burkholderia pseudomallei (strain 1026b)</name>
    <dbReference type="NCBI Taxonomy" id="884204"/>
    <lineage>
        <taxon>Bacteria</taxon>
        <taxon>Pseudomonadati</taxon>
        <taxon>Pseudomonadota</taxon>
        <taxon>Betaproteobacteria</taxon>
        <taxon>Burkholderiales</taxon>
        <taxon>Burkholderiaceae</taxon>
        <taxon>Burkholderia</taxon>
        <taxon>pseudomallei group</taxon>
    </lineage>
</organism>
<reference evidence="2 3" key="1">
    <citation type="journal article" date="2012" name="PLoS ONE">
        <title>Evolution of Burkholderia pseudomallei in recurrent melioidosis.</title>
        <authorList>
            <person name="Hayden H.S."/>
            <person name="Lim R."/>
            <person name="Brittnacher M.J."/>
            <person name="Sims E.H."/>
            <person name="Ramage E.R."/>
            <person name="Fong C."/>
            <person name="Wu Z."/>
            <person name="Crist E."/>
            <person name="Chang J."/>
            <person name="Zhou Y."/>
            <person name="Radey M."/>
            <person name="Rohmer L."/>
            <person name="Haugen E."/>
            <person name="Gillett W."/>
            <person name="Wuthiekanun V."/>
            <person name="Peacock S.J."/>
            <person name="Kaul R."/>
            <person name="Miller S.I."/>
            <person name="Manoil C."/>
            <person name="Jacobs M.A."/>
        </authorList>
    </citation>
    <scope>NUCLEOTIDE SEQUENCE [LARGE SCALE GENOMIC DNA]</scope>
    <source>
        <strain evidence="2 3">1026b</strain>
    </source>
</reference>
<accession>A0A0H3HT04</accession>
<evidence type="ECO:0000313" key="3">
    <source>
        <dbReference type="Proteomes" id="UP000010087"/>
    </source>
</evidence>
<feature type="region of interest" description="Disordered" evidence="1">
    <location>
        <begin position="117"/>
        <end position="169"/>
    </location>
</feature>